<evidence type="ECO:0000313" key="2">
    <source>
        <dbReference type="Proteomes" id="UP001175211"/>
    </source>
</evidence>
<evidence type="ECO:0000313" key="1">
    <source>
        <dbReference type="EMBL" id="KAK0466780.1"/>
    </source>
</evidence>
<proteinExistence type="predicted"/>
<dbReference type="Proteomes" id="UP001175211">
    <property type="component" value="Unassembled WGS sequence"/>
</dbReference>
<reference evidence="1" key="1">
    <citation type="submission" date="2023-06" db="EMBL/GenBank/DDBJ databases">
        <authorList>
            <consortium name="Lawrence Berkeley National Laboratory"/>
            <person name="Ahrendt S."/>
            <person name="Sahu N."/>
            <person name="Indic B."/>
            <person name="Wong-Bajracharya J."/>
            <person name="Merenyi Z."/>
            <person name="Ke H.-M."/>
            <person name="Monk M."/>
            <person name="Kocsube S."/>
            <person name="Drula E."/>
            <person name="Lipzen A."/>
            <person name="Balint B."/>
            <person name="Henrissat B."/>
            <person name="Andreopoulos B."/>
            <person name="Martin F.M."/>
            <person name="Harder C.B."/>
            <person name="Rigling D."/>
            <person name="Ford K.L."/>
            <person name="Foster G.D."/>
            <person name="Pangilinan J."/>
            <person name="Papanicolaou A."/>
            <person name="Barry K."/>
            <person name="LaButti K."/>
            <person name="Viragh M."/>
            <person name="Koriabine M."/>
            <person name="Yan M."/>
            <person name="Riley R."/>
            <person name="Champramary S."/>
            <person name="Plett K.L."/>
            <person name="Tsai I.J."/>
            <person name="Slot J."/>
            <person name="Sipos G."/>
            <person name="Plett J."/>
            <person name="Nagy L.G."/>
            <person name="Grigoriev I.V."/>
        </authorList>
    </citation>
    <scope>NUCLEOTIDE SEQUENCE</scope>
    <source>
        <strain evidence="1">CCBAS 213</strain>
    </source>
</reference>
<protein>
    <submittedName>
        <fullName evidence="1">Uncharacterized protein</fullName>
    </submittedName>
</protein>
<dbReference type="AlphaFoldDB" id="A0AA39NJH9"/>
<dbReference type="RefSeq" id="XP_060337372.1">
    <property type="nucleotide sequence ID" value="XM_060471277.1"/>
</dbReference>
<dbReference type="GeneID" id="85354825"/>
<keyword evidence="2" id="KW-1185">Reference proteome</keyword>
<organism evidence="1 2">
    <name type="scientific">Armillaria tabescens</name>
    <name type="common">Ringless honey mushroom</name>
    <name type="synonym">Agaricus tabescens</name>
    <dbReference type="NCBI Taxonomy" id="1929756"/>
    <lineage>
        <taxon>Eukaryota</taxon>
        <taxon>Fungi</taxon>
        <taxon>Dikarya</taxon>
        <taxon>Basidiomycota</taxon>
        <taxon>Agaricomycotina</taxon>
        <taxon>Agaricomycetes</taxon>
        <taxon>Agaricomycetidae</taxon>
        <taxon>Agaricales</taxon>
        <taxon>Marasmiineae</taxon>
        <taxon>Physalacriaceae</taxon>
        <taxon>Desarmillaria</taxon>
    </lineage>
</organism>
<name>A0AA39NJH9_ARMTA</name>
<sequence length="162" mass="18209">MEDACFNVSRMLITIFEARSWLRVSVAATCCHRAAYPIYFLINQSMQTDGALRRYNLKPCFKRLSYRRSMRARYYSNTRSLSLVGNFTIKCLGVWAAIFHAFPSQTITSFCAVYGNPFKVVTSRPIFCLHQVPCRSSSGPAASHKTGRTSLVDGLLESDLGS</sequence>
<gene>
    <name evidence="1" type="ORF">EV420DRAFT_1505313</name>
</gene>
<accession>A0AA39NJH9</accession>
<comment type="caution">
    <text evidence="1">The sequence shown here is derived from an EMBL/GenBank/DDBJ whole genome shotgun (WGS) entry which is preliminary data.</text>
</comment>
<dbReference type="EMBL" id="JAUEPS010000003">
    <property type="protein sequence ID" value="KAK0466780.1"/>
    <property type="molecule type" value="Genomic_DNA"/>
</dbReference>